<dbReference type="EMBL" id="JAMYWD010000004">
    <property type="protein sequence ID" value="KAJ4972808.1"/>
    <property type="molecule type" value="Genomic_DNA"/>
</dbReference>
<evidence type="ECO:0000313" key="2">
    <source>
        <dbReference type="Proteomes" id="UP001141806"/>
    </source>
</evidence>
<reference evidence="1" key="1">
    <citation type="journal article" date="2023" name="Plant J.">
        <title>The genome of the king protea, Protea cynaroides.</title>
        <authorList>
            <person name="Chang J."/>
            <person name="Duong T.A."/>
            <person name="Schoeman C."/>
            <person name="Ma X."/>
            <person name="Roodt D."/>
            <person name="Barker N."/>
            <person name="Li Z."/>
            <person name="Van de Peer Y."/>
            <person name="Mizrachi E."/>
        </authorList>
    </citation>
    <scope>NUCLEOTIDE SEQUENCE</scope>
    <source>
        <tissue evidence="1">Young leaves</tissue>
    </source>
</reference>
<gene>
    <name evidence="1" type="ORF">NE237_005982</name>
</gene>
<evidence type="ECO:0000313" key="1">
    <source>
        <dbReference type="EMBL" id="KAJ4972808.1"/>
    </source>
</evidence>
<organism evidence="1 2">
    <name type="scientific">Protea cynaroides</name>
    <dbReference type="NCBI Taxonomy" id="273540"/>
    <lineage>
        <taxon>Eukaryota</taxon>
        <taxon>Viridiplantae</taxon>
        <taxon>Streptophyta</taxon>
        <taxon>Embryophyta</taxon>
        <taxon>Tracheophyta</taxon>
        <taxon>Spermatophyta</taxon>
        <taxon>Magnoliopsida</taxon>
        <taxon>Proteales</taxon>
        <taxon>Proteaceae</taxon>
        <taxon>Protea</taxon>
    </lineage>
</organism>
<comment type="caution">
    <text evidence="1">The sequence shown here is derived from an EMBL/GenBank/DDBJ whole genome shotgun (WGS) entry which is preliminary data.</text>
</comment>
<dbReference type="AlphaFoldDB" id="A0A9Q0QUW2"/>
<dbReference type="Proteomes" id="UP001141806">
    <property type="component" value="Unassembled WGS sequence"/>
</dbReference>
<protein>
    <submittedName>
        <fullName evidence="1">Uncharacterized protein</fullName>
    </submittedName>
</protein>
<proteinExistence type="predicted"/>
<sequence>MLLVLLRDNIHNTSFLNICTILGSLANRRGGGDGGSPELETNNGCVVFGLGATRVGFERARGDKEAIVEVLVLEGRLDHVPPSIRVAYPQTQSHPRLPVIPENSLENAVQVSPRAENFLLIDDSSCRTIRKGSFVMESINTAVRVS</sequence>
<accession>A0A9Q0QUW2</accession>
<keyword evidence="2" id="KW-1185">Reference proteome</keyword>
<name>A0A9Q0QUW2_9MAGN</name>